<dbReference type="Gene3D" id="6.10.340.10">
    <property type="match status" value="1"/>
</dbReference>
<dbReference type="EMBL" id="CP026520">
    <property type="protein sequence ID" value="QAV17877.1"/>
    <property type="molecule type" value="Genomic_DNA"/>
</dbReference>
<sequence>MGKFFYLSTMKRKLIASFGVLILLFVAMAFFLVHQISKISSQIALQNERVAMKTTALELKETVQELSIIASGLELSKDPSYIEGYEQTRKVYSRLLDVIKETARTEEEKAWRGELIVASADYINNFDAAAKLVQEKKVSPKEMELSMLHYYGEGQILRETIFKLVDKFYIAFSADAQAAVEDSRKVIAQTVTVTVAAAVLVLLASAVVAVLLIRSFLIPVRKLQEAVARMASGDLRHEIGSRTQDELGELSRSFDRMTAQVRGMLEHTSGIATALAGQSVTFRRVSTDTAAANADIVQAMSAIAHGAFEQAADSEHASTSVAGLESETREIAEYAAVMSQASREAAEVTVQGSRSVHSLEEASGATRRVLGQVQEAMATLAGDSRRIGAILDAITEIASRTHLLALNAAIEAAAAGSSGRGFAVIAAEVRQLAQQSSDEARRAAGTIASVESRMLEMQARVTDARRHADAQELTVRESLGSFEAIERAMEVVTNQIQFVNGRIERSLHSSAQLVGTIRHMAEIAEQTSAGVQEVTSASTENDASIRSIAVQADEMNGLAESLYREINKFKIGEAS</sequence>
<dbReference type="RefSeq" id="WP_042230992.1">
    <property type="nucleotide sequence ID" value="NZ_CP026520.1"/>
</dbReference>
<evidence type="ECO:0000256" key="4">
    <source>
        <dbReference type="ARBA" id="ARBA00023224"/>
    </source>
</evidence>
<dbReference type="KEGG" id="pchi:PC41400_09435"/>
<evidence type="ECO:0000313" key="10">
    <source>
        <dbReference type="EMBL" id="MCY9595006.1"/>
    </source>
</evidence>
<dbReference type="PROSITE" id="PS50111">
    <property type="entry name" value="CHEMOTAXIS_TRANSDUC_2"/>
    <property type="match status" value="1"/>
</dbReference>
<evidence type="ECO:0000259" key="9">
    <source>
        <dbReference type="PROSITE" id="PS50885"/>
    </source>
</evidence>
<dbReference type="Pfam" id="PF00015">
    <property type="entry name" value="MCPsignal"/>
    <property type="match status" value="1"/>
</dbReference>
<accession>A0A410WUD0</accession>
<dbReference type="SUPFAM" id="SSF58104">
    <property type="entry name" value="Methyl-accepting chemotaxis protein (MCP) signaling domain"/>
    <property type="match status" value="1"/>
</dbReference>
<keyword evidence="13" id="KW-1185">Reference proteome</keyword>
<evidence type="ECO:0000259" key="8">
    <source>
        <dbReference type="PROSITE" id="PS50111"/>
    </source>
</evidence>
<evidence type="ECO:0000313" key="13">
    <source>
        <dbReference type="Proteomes" id="UP001527202"/>
    </source>
</evidence>
<dbReference type="GO" id="GO:0005886">
    <property type="term" value="C:plasma membrane"/>
    <property type="evidence" value="ECO:0007669"/>
    <property type="project" value="UniProtKB-SubCell"/>
</dbReference>
<evidence type="ECO:0000256" key="3">
    <source>
        <dbReference type="ARBA" id="ARBA00023136"/>
    </source>
</evidence>
<dbReference type="AlphaFoldDB" id="A0A410WUD0"/>
<evidence type="ECO:0000256" key="2">
    <source>
        <dbReference type="ARBA" id="ARBA00022475"/>
    </source>
</evidence>
<dbReference type="GO" id="GO:0006935">
    <property type="term" value="P:chemotaxis"/>
    <property type="evidence" value="ECO:0007669"/>
    <property type="project" value="InterPro"/>
</dbReference>
<protein>
    <submittedName>
        <fullName evidence="11">Methyl-accepting chemotaxis protein</fullName>
    </submittedName>
</protein>
<dbReference type="InterPro" id="IPR004089">
    <property type="entry name" value="MCPsignal_dom"/>
</dbReference>
<dbReference type="GO" id="GO:0007165">
    <property type="term" value="P:signal transduction"/>
    <property type="evidence" value="ECO:0007669"/>
    <property type="project" value="UniProtKB-KW"/>
</dbReference>
<evidence type="ECO:0000256" key="6">
    <source>
        <dbReference type="PROSITE-ProRule" id="PRU00284"/>
    </source>
</evidence>
<evidence type="ECO:0000256" key="7">
    <source>
        <dbReference type="SAM" id="Phobius"/>
    </source>
</evidence>
<dbReference type="PANTHER" id="PTHR32089">
    <property type="entry name" value="METHYL-ACCEPTING CHEMOTAXIS PROTEIN MCPB"/>
    <property type="match status" value="1"/>
</dbReference>
<keyword evidence="7" id="KW-1133">Transmembrane helix</keyword>
<name>A0A410WUD0_9BACL</name>
<comment type="subcellular location">
    <subcellularLocation>
        <location evidence="1">Cell membrane</location>
    </subcellularLocation>
</comment>
<dbReference type="SMART" id="SM00304">
    <property type="entry name" value="HAMP"/>
    <property type="match status" value="1"/>
</dbReference>
<keyword evidence="3 7" id="KW-0472">Membrane</keyword>
<dbReference type="Proteomes" id="UP000288943">
    <property type="component" value="Chromosome"/>
</dbReference>
<evidence type="ECO:0000313" key="11">
    <source>
        <dbReference type="EMBL" id="QAV17877.1"/>
    </source>
</evidence>
<gene>
    <name evidence="10" type="ORF">M5X16_04345</name>
    <name evidence="11" type="ORF">PC41400_09435</name>
</gene>
<reference evidence="11 12" key="1">
    <citation type="submission" date="2018-01" db="EMBL/GenBank/DDBJ databases">
        <title>The whole genome sequencing and assembly of Paenibacillus chitinolyticus KCCM 41400 strain.</title>
        <authorList>
            <person name="Kim J.-Y."/>
            <person name="Park M.-K."/>
            <person name="Lee Y.-J."/>
            <person name="Yi H."/>
            <person name="Bahn Y.-S."/>
            <person name="Kim J.F."/>
            <person name="Lee D.-W."/>
        </authorList>
    </citation>
    <scope>NUCLEOTIDE SEQUENCE [LARGE SCALE GENOMIC DNA]</scope>
    <source>
        <strain evidence="11 12">KCCM 41400</strain>
    </source>
</reference>
<dbReference type="OrthoDB" id="9814363at2"/>
<feature type="transmembrane region" description="Helical" evidence="7">
    <location>
        <begin position="191"/>
        <end position="213"/>
    </location>
</feature>
<proteinExistence type="inferred from homology"/>
<dbReference type="Proteomes" id="UP001527202">
    <property type="component" value="Unassembled WGS sequence"/>
</dbReference>
<dbReference type="GO" id="GO:0004888">
    <property type="term" value="F:transmembrane signaling receptor activity"/>
    <property type="evidence" value="ECO:0007669"/>
    <property type="project" value="InterPro"/>
</dbReference>
<dbReference type="EMBL" id="JAMDMJ010000004">
    <property type="protein sequence ID" value="MCY9595006.1"/>
    <property type="molecule type" value="Genomic_DNA"/>
</dbReference>
<feature type="domain" description="HAMP" evidence="9">
    <location>
        <begin position="214"/>
        <end position="266"/>
    </location>
</feature>
<reference evidence="10 13" key="2">
    <citation type="submission" date="2022-05" db="EMBL/GenBank/DDBJ databases">
        <title>Genome Sequencing of Bee-Associated Microbes.</title>
        <authorList>
            <person name="Dunlap C."/>
        </authorList>
    </citation>
    <scope>NUCLEOTIDE SEQUENCE [LARGE SCALE GENOMIC DNA]</scope>
    <source>
        <strain evidence="10 13">NRRL B-23120</strain>
    </source>
</reference>
<organism evidence="11 12">
    <name type="scientific">Paenibacillus chitinolyticus</name>
    <dbReference type="NCBI Taxonomy" id="79263"/>
    <lineage>
        <taxon>Bacteria</taxon>
        <taxon>Bacillati</taxon>
        <taxon>Bacillota</taxon>
        <taxon>Bacilli</taxon>
        <taxon>Bacillales</taxon>
        <taxon>Paenibacillaceae</taxon>
        <taxon>Paenibacillus</taxon>
    </lineage>
</organism>
<dbReference type="Gene3D" id="1.10.287.950">
    <property type="entry name" value="Methyl-accepting chemotaxis protein"/>
    <property type="match status" value="1"/>
</dbReference>
<dbReference type="PANTHER" id="PTHR32089:SF112">
    <property type="entry name" value="LYSOZYME-LIKE PROTEIN-RELATED"/>
    <property type="match status" value="1"/>
</dbReference>
<feature type="domain" description="Methyl-accepting transducer" evidence="8">
    <location>
        <begin position="285"/>
        <end position="535"/>
    </location>
</feature>
<evidence type="ECO:0000313" key="12">
    <source>
        <dbReference type="Proteomes" id="UP000288943"/>
    </source>
</evidence>
<dbReference type="GeneID" id="95375028"/>
<evidence type="ECO:0000256" key="1">
    <source>
        <dbReference type="ARBA" id="ARBA00004236"/>
    </source>
</evidence>
<keyword evidence="2" id="KW-1003">Cell membrane</keyword>
<dbReference type="PRINTS" id="PR00260">
    <property type="entry name" value="CHEMTRNSDUCR"/>
</dbReference>
<dbReference type="InterPro" id="IPR004090">
    <property type="entry name" value="Chemotax_Me-accpt_rcpt"/>
</dbReference>
<keyword evidence="7" id="KW-0812">Transmembrane</keyword>
<dbReference type="InterPro" id="IPR003660">
    <property type="entry name" value="HAMP_dom"/>
</dbReference>
<comment type="similarity">
    <text evidence="5">Belongs to the methyl-accepting chemotaxis (MCP) protein family.</text>
</comment>
<keyword evidence="4 6" id="KW-0807">Transducer</keyword>
<dbReference type="SMART" id="SM00283">
    <property type="entry name" value="MA"/>
    <property type="match status" value="1"/>
</dbReference>
<evidence type="ECO:0000256" key="5">
    <source>
        <dbReference type="ARBA" id="ARBA00029447"/>
    </source>
</evidence>
<dbReference type="PROSITE" id="PS50885">
    <property type="entry name" value="HAMP"/>
    <property type="match status" value="1"/>
</dbReference>
<dbReference type="CDD" id="cd06225">
    <property type="entry name" value="HAMP"/>
    <property type="match status" value="1"/>
</dbReference>
<dbReference type="Pfam" id="PF00672">
    <property type="entry name" value="HAMP"/>
    <property type="match status" value="1"/>
</dbReference>